<name>A0AAD4HDB6_9AGAM</name>
<evidence type="ECO:0000256" key="1">
    <source>
        <dbReference type="SAM" id="MobiDB-lite"/>
    </source>
</evidence>
<sequence length="157" mass="17622">MFSGTTWRRHLEEANTEDERNASSEPRSVPAPKPLRITLPNPLSVLALAAAKIRAPPLESHGPEDPPLEDRTSSNAKKEKPSKASGKGKMCPSPRQNGRNLCAHRWLKQIKTNGTTDKFCVYYGSLNEEQRKEYDNEANTLATENKWNKTVNTGKMY</sequence>
<reference evidence="2" key="1">
    <citation type="journal article" date="2020" name="New Phytol.">
        <title>Comparative genomics reveals dynamic genome evolution in host specialist ectomycorrhizal fungi.</title>
        <authorList>
            <person name="Lofgren L.A."/>
            <person name="Nguyen N.H."/>
            <person name="Vilgalys R."/>
            <person name="Ruytinx J."/>
            <person name="Liao H.L."/>
            <person name="Branco S."/>
            <person name="Kuo A."/>
            <person name="LaButti K."/>
            <person name="Lipzen A."/>
            <person name="Andreopoulos W."/>
            <person name="Pangilinan J."/>
            <person name="Riley R."/>
            <person name="Hundley H."/>
            <person name="Na H."/>
            <person name="Barry K."/>
            <person name="Grigoriev I.V."/>
            <person name="Stajich J.E."/>
            <person name="Kennedy P.G."/>
        </authorList>
    </citation>
    <scope>NUCLEOTIDE SEQUENCE</scope>
    <source>
        <strain evidence="2">FC203</strain>
    </source>
</reference>
<dbReference type="GeneID" id="64672296"/>
<evidence type="ECO:0000313" key="2">
    <source>
        <dbReference type="EMBL" id="KAG1887456.1"/>
    </source>
</evidence>
<evidence type="ECO:0000313" key="3">
    <source>
        <dbReference type="Proteomes" id="UP001195769"/>
    </source>
</evidence>
<gene>
    <name evidence="2" type="ORF">F5891DRAFT_988296</name>
</gene>
<dbReference type="AlphaFoldDB" id="A0AAD4HDB6"/>
<organism evidence="2 3">
    <name type="scientific">Suillus fuscotomentosus</name>
    <dbReference type="NCBI Taxonomy" id="1912939"/>
    <lineage>
        <taxon>Eukaryota</taxon>
        <taxon>Fungi</taxon>
        <taxon>Dikarya</taxon>
        <taxon>Basidiomycota</taxon>
        <taxon>Agaricomycotina</taxon>
        <taxon>Agaricomycetes</taxon>
        <taxon>Agaricomycetidae</taxon>
        <taxon>Boletales</taxon>
        <taxon>Suillineae</taxon>
        <taxon>Suillaceae</taxon>
        <taxon>Suillus</taxon>
    </lineage>
</organism>
<dbReference type="EMBL" id="JABBWK010000210">
    <property type="protein sequence ID" value="KAG1887456.1"/>
    <property type="molecule type" value="Genomic_DNA"/>
</dbReference>
<feature type="compositionally biased region" description="Basic and acidic residues" evidence="1">
    <location>
        <begin position="9"/>
        <end position="22"/>
    </location>
</feature>
<proteinExistence type="predicted"/>
<comment type="caution">
    <text evidence="2">The sequence shown here is derived from an EMBL/GenBank/DDBJ whole genome shotgun (WGS) entry which is preliminary data.</text>
</comment>
<feature type="region of interest" description="Disordered" evidence="1">
    <location>
        <begin position="56"/>
        <end position="99"/>
    </location>
</feature>
<dbReference type="RefSeq" id="XP_041216860.1">
    <property type="nucleotide sequence ID" value="XM_041377998.1"/>
</dbReference>
<accession>A0AAD4HDB6</accession>
<protein>
    <submittedName>
        <fullName evidence="2">Uncharacterized protein</fullName>
    </submittedName>
</protein>
<feature type="region of interest" description="Disordered" evidence="1">
    <location>
        <begin position="1"/>
        <end position="38"/>
    </location>
</feature>
<keyword evidence="3" id="KW-1185">Reference proteome</keyword>
<feature type="compositionally biased region" description="Basic and acidic residues" evidence="1">
    <location>
        <begin position="61"/>
        <end position="82"/>
    </location>
</feature>
<dbReference type="Proteomes" id="UP001195769">
    <property type="component" value="Unassembled WGS sequence"/>
</dbReference>